<dbReference type="InterPro" id="IPR043128">
    <property type="entry name" value="Rev_trsase/Diguanyl_cyclase"/>
</dbReference>
<dbReference type="EC" id="2.7.7.65" evidence="3"/>
<keyword evidence="3" id="KW-0808">Transferase</keyword>
<dbReference type="PROSITE" id="PS50887">
    <property type="entry name" value="GGDEF"/>
    <property type="match status" value="1"/>
</dbReference>
<dbReference type="NCBIfam" id="TIGR00254">
    <property type="entry name" value="GGDEF"/>
    <property type="match status" value="1"/>
</dbReference>
<organism evidence="3 5">
    <name type="scientific">Eisenbergiella tayi</name>
    <dbReference type="NCBI Taxonomy" id="1432052"/>
    <lineage>
        <taxon>Bacteria</taxon>
        <taxon>Bacillati</taxon>
        <taxon>Bacillota</taxon>
        <taxon>Clostridia</taxon>
        <taxon>Lachnospirales</taxon>
        <taxon>Lachnospiraceae</taxon>
        <taxon>Eisenbergiella</taxon>
    </lineage>
</organism>
<dbReference type="InterPro" id="IPR000160">
    <property type="entry name" value="GGDEF_dom"/>
</dbReference>
<keyword evidence="1" id="KW-1133">Transmembrane helix</keyword>
<proteinExistence type="predicted"/>
<dbReference type="Gene3D" id="3.30.450.20">
    <property type="entry name" value="PAS domain"/>
    <property type="match status" value="1"/>
</dbReference>
<accession>A0A1E3AE22</accession>
<keyword evidence="1" id="KW-0812">Transmembrane</keyword>
<dbReference type="CDD" id="cd01949">
    <property type="entry name" value="GGDEF"/>
    <property type="match status" value="1"/>
</dbReference>
<evidence type="ECO:0000256" key="1">
    <source>
        <dbReference type="SAM" id="Phobius"/>
    </source>
</evidence>
<dbReference type="EMBL" id="MCGH01000002">
    <property type="protein sequence ID" value="ODM06975.1"/>
    <property type="molecule type" value="Genomic_DNA"/>
</dbReference>
<name>A0A1E3AE22_9FIRM</name>
<feature type="domain" description="GGDEF" evidence="2">
    <location>
        <begin position="385"/>
        <end position="518"/>
    </location>
</feature>
<dbReference type="InterPro" id="IPR052163">
    <property type="entry name" value="DGC-Regulatory_Protein"/>
</dbReference>
<feature type="transmembrane region" description="Helical" evidence="1">
    <location>
        <begin position="280"/>
        <end position="309"/>
    </location>
</feature>
<evidence type="ECO:0000259" key="2">
    <source>
        <dbReference type="PROSITE" id="PS50887"/>
    </source>
</evidence>
<keyword evidence="3" id="KW-0548">Nucleotidyltransferase</keyword>
<dbReference type="Gene3D" id="3.30.70.270">
    <property type="match status" value="1"/>
</dbReference>
<dbReference type="PANTHER" id="PTHR46663">
    <property type="entry name" value="DIGUANYLATE CYCLASE DGCT-RELATED"/>
    <property type="match status" value="1"/>
</dbReference>
<dbReference type="OrthoDB" id="9805474at2"/>
<dbReference type="EMBL" id="MEHA01000031">
    <property type="protein sequence ID" value="ODR44067.1"/>
    <property type="molecule type" value="Genomic_DNA"/>
</dbReference>
<sequence>MKNRVKKQAVKSAEALSYSKVRRAFIVCLFLGILCFLLQNAFLAYTNMKQTVKTIQQSVSAQISEKVNESLKLLESLASLDLFYEPDTPWEEKVAVLDKINEFYGYMFICFVDQDIVVYTLGEEPASLASREHMQKVYASKQPYVTDSFVAGADGKTLNYTVIVPLLKDGVMTGSLFATIVLDDISGLLNKITSTTKAEAVLISSKGLVMCSTNNLTYGTSILDILSNYKLLHTTANQLEEQMLNKHFGSFQSYNGFGLTYTEYGPVENSNWDILVTVNFWPVFLSMLPSAGFAVLGMLLIMAVLYYFVNRHARLQSQTIENMVKSVQQIKRKVYQGNDPSEQIDYENIIQLSSKGLNDDLTGTFTRVIFLDRAEAMLKDKQDDQILALCFIDLDNLKTLNDTNGHSAGDMALKKIGSIVREYGVKYDGIAGRYGGDEFILILRDIDNHDELNTVLKELVDRLKFIIYCEDKEIEIHCSIGASIWHKGLTLETLISNADKALYNVKCHGKANYSLFLNGGHDEI</sequence>
<evidence type="ECO:0000313" key="5">
    <source>
        <dbReference type="Proteomes" id="UP000094067"/>
    </source>
</evidence>
<dbReference type="SMART" id="SM00267">
    <property type="entry name" value="GGDEF"/>
    <property type="match status" value="1"/>
</dbReference>
<dbReference type="GO" id="GO:0052621">
    <property type="term" value="F:diguanylate cyclase activity"/>
    <property type="evidence" value="ECO:0007669"/>
    <property type="project" value="UniProtKB-EC"/>
</dbReference>
<reference evidence="4 6" key="2">
    <citation type="submission" date="2016-08" db="EMBL/GenBank/DDBJ databases">
        <authorList>
            <person name="Seilhamer J.J."/>
        </authorList>
    </citation>
    <scope>NUCLEOTIDE SEQUENCE [LARGE SCALE GENOMIC DNA]</scope>
    <source>
        <strain evidence="4 6">NML150140-1</strain>
    </source>
</reference>
<dbReference type="InterPro" id="IPR029787">
    <property type="entry name" value="Nucleotide_cyclase"/>
</dbReference>
<dbReference type="AlphaFoldDB" id="A0A1E3AE22"/>
<dbReference type="Pfam" id="PF00990">
    <property type="entry name" value="GGDEF"/>
    <property type="match status" value="1"/>
</dbReference>
<dbReference type="Proteomes" id="UP000094067">
    <property type="component" value="Unassembled WGS sequence"/>
</dbReference>
<reference evidence="3 5" key="1">
    <citation type="submission" date="2016-07" db="EMBL/GenBank/DDBJ databases">
        <title>Characterization of isolates of Eisenbergiella tayi derived from blood cultures, using whole genome sequencing.</title>
        <authorList>
            <person name="Burdz T."/>
            <person name="Wiebe D."/>
            <person name="Huynh C."/>
            <person name="Bernard K."/>
        </authorList>
    </citation>
    <scope>NUCLEOTIDE SEQUENCE [LARGE SCALE GENOMIC DNA]</scope>
    <source>
        <strain evidence="3 5">NML 110608</strain>
    </source>
</reference>
<evidence type="ECO:0000313" key="6">
    <source>
        <dbReference type="Proteomes" id="UP000094271"/>
    </source>
</evidence>
<gene>
    <name evidence="3" type="primary">dosC_1</name>
    <name evidence="4" type="ORF">BEI59_29220</name>
    <name evidence="3" type="ORF">BEI61_02865</name>
</gene>
<dbReference type="SUPFAM" id="SSF55073">
    <property type="entry name" value="Nucleotide cyclase"/>
    <property type="match status" value="1"/>
</dbReference>
<dbReference type="PANTHER" id="PTHR46663:SF2">
    <property type="entry name" value="GGDEF DOMAIN-CONTAINING PROTEIN"/>
    <property type="match status" value="1"/>
</dbReference>
<protein>
    <submittedName>
        <fullName evidence="3 4">Diguanylate cyclase</fullName>
        <ecNumber evidence="3">2.7.7.65</ecNumber>
    </submittedName>
</protein>
<keyword evidence="1" id="KW-0472">Membrane</keyword>
<evidence type="ECO:0000313" key="3">
    <source>
        <dbReference type="EMBL" id="ODM06975.1"/>
    </source>
</evidence>
<dbReference type="RefSeq" id="WP_069152733.1">
    <property type="nucleotide sequence ID" value="NZ_CAJLDD010000006.1"/>
</dbReference>
<dbReference type="Proteomes" id="UP000094271">
    <property type="component" value="Unassembled WGS sequence"/>
</dbReference>
<evidence type="ECO:0000313" key="4">
    <source>
        <dbReference type="EMBL" id="ODR44067.1"/>
    </source>
</evidence>
<comment type="caution">
    <text evidence="3">The sequence shown here is derived from an EMBL/GenBank/DDBJ whole genome shotgun (WGS) entry which is preliminary data.</text>
</comment>